<dbReference type="EMBL" id="CAKXAJ010024853">
    <property type="protein sequence ID" value="CAH2231713.1"/>
    <property type="molecule type" value="Genomic_DNA"/>
</dbReference>
<evidence type="ECO:0000256" key="1">
    <source>
        <dbReference type="SAM" id="Phobius"/>
    </source>
</evidence>
<keyword evidence="1" id="KW-1133">Transmembrane helix</keyword>
<keyword evidence="1" id="KW-0472">Membrane</keyword>
<name>A0A8S4R5L5_9NEOP</name>
<keyword evidence="3" id="KW-1185">Reference proteome</keyword>
<evidence type="ECO:0000313" key="3">
    <source>
        <dbReference type="Proteomes" id="UP000838756"/>
    </source>
</evidence>
<accession>A0A8S4R5L5</accession>
<reference evidence="2" key="1">
    <citation type="submission" date="2022-03" db="EMBL/GenBank/DDBJ databases">
        <authorList>
            <person name="Lindestad O."/>
        </authorList>
    </citation>
    <scope>NUCLEOTIDE SEQUENCE</scope>
</reference>
<dbReference type="AlphaFoldDB" id="A0A8S4R5L5"/>
<sequence>MHNIPFFVYPTRDSNRGFVILRTCIVTNVYQHFTFIIYIAISFTRQTFSDVYPLSALLFLAACLARHFDTLCALLSIISIDRLYGKVFPEE</sequence>
<organism evidence="2 3">
    <name type="scientific">Pararge aegeria aegeria</name>
    <dbReference type="NCBI Taxonomy" id="348720"/>
    <lineage>
        <taxon>Eukaryota</taxon>
        <taxon>Metazoa</taxon>
        <taxon>Ecdysozoa</taxon>
        <taxon>Arthropoda</taxon>
        <taxon>Hexapoda</taxon>
        <taxon>Insecta</taxon>
        <taxon>Pterygota</taxon>
        <taxon>Neoptera</taxon>
        <taxon>Endopterygota</taxon>
        <taxon>Lepidoptera</taxon>
        <taxon>Glossata</taxon>
        <taxon>Ditrysia</taxon>
        <taxon>Papilionoidea</taxon>
        <taxon>Nymphalidae</taxon>
        <taxon>Satyrinae</taxon>
        <taxon>Satyrini</taxon>
        <taxon>Parargina</taxon>
        <taxon>Pararge</taxon>
    </lineage>
</organism>
<gene>
    <name evidence="2" type="primary">jg14296</name>
    <name evidence="2" type="ORF">PAEG_LOCUS10169</name>
</gene>
<feature type="transmembrane region" description="Helical" evidence="1">
    <location>
        <begin position="20"/>
        <end position="44"/>
    </location>
</feature>
<keyword evidence="1" id="KW-0812">Transmembrane</keyword>
<dbReference type="Proteomes" id="UP000838756">
    <property type="component" value="Unassembled WGS sequence"/>
</dbReference>
<protein>
    <submittedName>
        <fullName evidence="2">Jg14296 protein</fullName>
    </submittedName>
</protein>
<proteinExistence type="predicted"/>
<feature type="transmembrane region" description="Helical" evidence="1">
    <location>
        <begin position="56"/>
        <end position="80"/>
    </location>
</feature>
<evidence type="ECO:0000313" key="2">
    <source>
        <dbReference type="EMBL" id="CAH2231713.1"/>
    </source>
</evidence>
<comment type="caution">
    <text evidence="2">The sequence shown here is derived from an EMBL/GenBank/DDBJ whole genome shotgun (WGS) entry which is preliminary data.</text>
</comment>